<dbReference type="PROSITE" id="PS50157">
    <property type="entry name" value="ZINC_FINGER_C2H2_2"/>
    <property type="match status" value="1"/>
</dbReference>
<feature type="region of interest" description="Disordered" evidence="2">
    <location>
        <begin position="163"/>
        <end position="182"/>
    </location>
</feature>
<accession>A0A139A6P1</accession>
<keyword evidence="1" id="KW-0863">Zinc-finger</keyword>
<dbReference type="InterPro" id="IPR036236">
    <property type="entry name" value="Znf_C2H2_sf"/>
</dbReference>
<evidence type="ECO:0000313" key="4">
    <source>
        <dbReference type="EMBL" id="KXS12308.1"/>
    </source>
</evidence>
<dbReference type="GO" id="GO:0008270">
    <property type="term" value="F:zinc ion binding"/>
    <property type="evidence" value="ECO:0007669"/>
    <property type="project" value="UniProtKB-KW"/>
</dbReference>
<keyword evidence="5" id="KW-1185">Reference proteome</keyword>
<dbReference type="Proteomes" id="UP000070544">
    <property type="component" value="Unassembled WGS sequence"/>
</dbReference>
<dbReference type="EMBL" id="KQ965789">
    <property type="protein sequence ID" value="KXS12308.1"/>
    <property type="molecule type" value="Genomic_DNA"/>
</dbReference>
<dbReference type="AlphaFoldDB" id="A0A139A6P1"/>
<keyword evidence="1" id="KW-0479">Metal-binding</keyword>
<name>A0A139A6P1_GONPJ</name>
<feature type="domain" description="C2H2-type" evidence="3">
    <location>
        <begin position="22"/>
        <end position="51"/>
    </location>
</feature>
<evidence type="ECO:0000256" key="2">
    <source>
        <dbReference type="SAM" id="MobiDB-lite"/>
    </source>
</evidence>
<reference evidence="4 5" key="1">
    <citation type="journal article" date="2015" name="Genome Biol. Evol.">
        <title>Phylogenomic analyses indicate that early fungi evolved digesting cell walls of algal ancestors of land plants.</title>
        <authorList>
            <person name="Chang Y."/>
            <person name="Wang S."/>
            <person name="Sekimoto S."/>
            <person name="Aerts A.L."/>
            <person name="Choi C."/>
            <person name="Clum A."/>
            <person name="LaButti K.M."/>
            <person name="Lindquist E.A."/>
            <person name="Yee Ngan C."/>
            <person name="Ohm R.A."/>
            <person name="Salamov A.A."/>
            <person name="Grigoriev I.V."/>
            <person name="Spatafora J.W."/>
            <person name="Berbee M.L."/>
        </authorList>
    </citation>
    <scope>NUCLEOTIDE SEQUENCE [LARGE SCALE GENOMIC DNA]</scope>
    <source>
        <strain evidence="4 5">JEL478</strain>
    </source>
</reference>
<evidence type="ECO:0000313" key="5">
    <source>
        <dbReference type="Proteomes" id="UP000070544"/>
    </source>
</evidence>
<dbReference type="Gene3D" id="3.30.160.60">
    <property type="entry name" value="Classic Zinc Finger"/>
    <property type="match status" value="1"/>
</dbReference>
<evidence type="ECO:0000259" key="3">
    <source>
        <dbReference type="PROSITE" id="PS50157"/>
    </source>
</evidence>
<organism evidence="4 5">
    <name type="scientific">Gonapodya prolifera (strain JEL478)</name>
    <name type="common">Monoblepharis prolifera</name>
    <dbReference type="NCBI Taxonomy" id="1344416"/>
    <lineage>
        <taxon>Eukaryota</taxon>
        <taxon>Fungi</taxon>
        <taxon>Fungi incertae sedis</taxon>
        <taxon>Chytridiomycota</taxon>
        <taxon>Chytridiomycota incertae sedis</taxon>
        <taxon>Monoblepharidomycetes</taxon>
        <taxon>Monoblepharidales</taxon>
        <taxon>Gonapodyaceae</taxon>
        <taxon>Gonapodya</taxon>
    </lineage>
</organism>
<dbReference type="SUPFAM" id="SSF57667">
    <property type="entry name" value="beta-beta-alpha zinc fingers"/>
    <property type="match status" value="1"/>
</dbReference>
<gene>
    <name evidence="4" type="ORF">M427DRAFT_59644</name>
</gene>
<dbReference type="OrthoDB" id="10018191at2759"/>
<protein>
    <recommendedName>
        <fullName evidence="3">C2H2-type domain-containing protein</fullName>
    </recommendedName>
</protein>
<keyword evidence="1" id="KW-0862">Zinc</keyword>
<feature type="region of interest" description="Disordered" evidence="2">
    <location>
        <begin position="187"/>
        <end position="212"/>
    </location>
</feature>
<dbReference type="InterPro" id="IPR013087">
    <property type="entry name" value="Znf_C2H2_type"/>
</dbReference>
<sequence>MINPIGVVNASSDKRSTRERTYQCPDCRKLFTRKDVMTRHRQRTCQDALRRIEESQGLNVNSTFEQDLEMTPLSPGGGTSPPPMQAVGSNSIPGSFRGKVREQQLPDSRRSCMTMLGSRGRCNSTTKRCQRIHPLPPPGRYHTCRHPLLHSTQLDHFPGLLISRQRPNRVSPPSDLRLDFRPWSQPIGAQHHSSSLASGYRSRKYPSLSSFD</sequence>
<proteinExistence type="predicted"/>
<feature type="non-terminal residue" evidence="4">
    <location>
        <position position="212"/>
    </location>
</feature>
<evidence type="ECO:0000256" key="1">
    <source>
        <dbReference type="PROSITE-ProRule" id="PRU00042"/>
    </source>
</evidence>